<dbReference type="AlphaFoldDB" id="A0A6A4Z5H0"/>
<dbReference type="InterPro" id="IPR047655">
    <property type="entry name" value="Transpos_IS630-like"/>
</dbReference>
<dbReference type="InterPro" id="IPR025898">
    <property type="entry name" value="Tc3_transposase_DNA-bd_dom"/>
</dbReference>
<dbReference type="Pfam" id="PF11427">
    <property type="entry name" value="HTH_Tnp_Tc3_1"/>
    <property type="match status" value="1"/>
</dbReference>
<dbReference type="InterPro" id="IPR052338">
    <property type="entry name" value="Transposase_5"/>
</dbReference>
<dbReference type="GO" id="GO:0003677">
    <property type="term" value="F:DNA binding"/>
    <property type="evidence" value="ECO:0007669"/>
    <property type="project" value="InterPro"/>
</dbReference>
<dbReference type="NCBIfam" id="NF033545">
    <property type="entry name" value="transpos_IS630"/>
    <property type="match status" value="1"/>
</dbReference>
<feature type="domain" description="Tc1-like transposase DDE" evidence="2">
    <location>
        <begin position="143"/>
        <end position="293"/>
    </location>
</feature>
<dbReference type="Gene3D" id="3.30.420.10">
    <property type="entry name" value="Ribonuclease H-like superfamily/Ribonuclease H"/>
    <property type="match status" value="1"/>
</dbReference>
<dbReference type="PANTHER" id="PTHR23022:SF129">
    <property type="entry name" value="TRANSPOSABLE ELEMENT TC3 TRANSPOSASE"/>
    <property type="match status" value="1"/>
</dbReference>
<evidence type="ECO:0000259" key="2">
    <source>
        <dbReference type="Pfam" id="PF13358"/>
    </source>
</evidence>
<comment type="caution">
    <text evidence="3">The sequence shown here is derived from an EMBL/GenBank/DDBJ whole genome shotgun (WGS) entry which is preliminary data.</text>
</comment>
<name>A0A6A4Z5H0_APHAT</name>
<evidence type="ECO:0000313" key="4">
    <source>
        <dbReference type="Proteomes" id="UP000469452"/>
    </source>
</evidence>
<dbReference type="Gene3D" id="1.10.10.60">
    <property type="entry name" value="Homeodomain-like"/>
    <property type="match status" value="1"/>
</dbReference>
<dbReference type="Pfam" id="PF13358">
    <property type="entry name" value="DDE_3"/>
    <property type="match status" value="1"/>
</dbReference>
<dbReference type="SUPFAM" id="SSF46689">
    <property type="entry name" value="Homeodomain-like"/>
    <property type="match status" value="1"/>
</dbReference>
<evidence type="ECO:0008006" key="5">
    <source>
        <dbReference type="Google" id="ProtNLM"/>
    </source>
</evidence>
<dbReference type="VEuPathDB" id="FungiDB:H257_09694"/>
<feature type="domain" description="Tc3 transposase DNA binding" evidence="1">
    <location>
        <begin position="6"/>
        <end position="51"/>
    </location>
</feature>
<evidence type="ECO:0000313" key="3">
    <source>
        <dbReference type="EMBL" id="KAF0702485.1"/>
    </source>
</evidence>
<dbReference type="Proteomes" id="UP000469452">
    <property type="component" value="Unassembled WGS sequence"/>
</dbReference>
<accession>A0A6A4Z5H0</accession>
<dbReference type="InterPro" id="IPR038717">
    <property type="entry name" value="Tc1-like_DDE_dom"/>
</dbReference>
<proteinExistence type="predicted"/>
<sequence>MGRALQLSEIEQGQALAWSSEGISVREIGRRLDRNHVTISNYLKDPTSYGNNYKKGRPKKLNAQQQRRLYRTSTNETLSAAKLNDQLDLDLHKSTVARYLRSNNKFEFIKMNRAPKLTPMHMLCRKEWASEMVDYGNEKWSSVVFSDEKKWNLDGPDGLKSYWHCVGRDVKTVFSRQNGGGSLMVWGGIWADGTTQLAFVEGTQTAQDYIYTLGEFMLPAAQLRFGTDFVFQQDNASIHTANATKAFLDEQGVVVMDWPALSPDLNPIENVWGYLVQQVYAGGKQYDSKEELKASIMRHWNSLEVSYLQTLIFSMKSRCLSVVAANGMTTKY</sequence>
<protein>
    <recommendedName>
        <fullName evidence="5">Tc1-like transposase DDE domain-containing protein</fullName>
    </recommendedName>
</protein>
<dbReference type="PANTHER" id="PTHR23022">
    <property type="entry name" value="TRANSPOSABLE ELEMENT-RELATED"/>
    <property type="match status" value="1"/>
</dbReference>
<gene>
    <name evidence="3" type="ORF">AaE_015897</name>
</gene>
<reference evidence="3 4" key="1">
    <citation type="submission" date="2019-06" db="EMBL/GenBank/DDBJ databases">
        <title>Genomics analysis of Aphanomyces spp. identifies a new class of oomycete effector associated with host adaptation.</title>
        <authorList>
            <person name="Gaulin E."/>
        </authorList>
    </citation>
    <scope>NUCLEOTIDE SEQUENCE [LARGE SCALE GENOMIC DNA]</scope>
    <source>
        <strain evidence="3 4">E</strain>
    </source>
</reference>
<organism evidence="3 4">
    <name type="scientific">Aphanomyces astaci</name>
    <name type="common">Crayfish plague agent</name>
    <dbReference type="NCBI Taxonomy" id="112090"/>
    <lineage>
        <taxon>Eukaryota</taxon>
        <taxon>Sar</taxon>
        <taxon>Stramenopiles</taxon>
        <taxon>Oomycota</taxon>
        <taxon>Saprolegniomycetes</taxon>
        <taxon>Saprolegniales</taxon>
        <taxon>Verrucalvaceae</taxon>
        <taxon>Aphanomyces</taxon>
    </lineage>
</organism>
<dbReference type="EMBL" id="VJMI01021129">
    <property type="protein sequence ID" value="KAF0702485.1"/>
    <property type="molecule type" value="Genomic_DNA"/>
</dbReference>
<dbReference type="InterPro" id="IPR036397">
    <property type="entry name" value="RNaseH_sf"/>
</dbReference>
<dbReference type="Gene3D" id="1.10.10.10">
    <property type="entry name" value="Winged helix-like DNA-binding domain superfamily/Winged helix DNA-binding domain"/>
    <property type="match status" value="1"/>
</dbReference>
<dbReference type="InterPro" id="IPR009057">
    <property type="entry name" value="Homeodomain-like_sf"/>
</dbReference>
<evidence type="ECO:0000259" key="1">
    <source>
        <dbReference type="Pfam" id="PF11427"/>
    </source>
</evidence>
<dbReference type="InterPro" id="IPR036388">
    <property type="entry name" value="WH-like_DNA-bd_sf"/>
</dbReference>